<reference evidence="3 4" key="1">
    <citation type="submission" date="2019-02" db="EMBL/GenBank/DDBJ databases">
        <title>Deep-cultivation of Planctomycetes and their phenomic and genomic characterization uncovers novel biology.</title>
        <authorList>
            <person name="Wiegand S."/>
            <person name="Jogler M."/>
            <person name="Boedeker C."/>
            <person name="Pinto D."/>
            <person name="Vollmers J."/>
            <person name="Rivas-Marin E."/>
            <person name="Kohn T."/>
            <person name="Peeters S.H."/>
            <person name="Heuer A."/>
            <person name="Rast P."/>
            <person name="Oberbeckmann S."/>
            <person name="Bunk B."/>
            <person name="Jeske O."/>
            <person name="Meyerdierks A."/>
            <person name="Storesund J.E."/>
            <person name="Kallscheuer N."/>
            <person name="Luecker S."/>
            <person name="Lage O.M."/>
            <person name="Pohl T."/>
            <person name="Merkel B.J."/>
            <person name="Hornburger P."/>
            <person name="Mueller R.-W."/>
            <person name="Bruemmer F."/>
            <person name="Labrenz M."/>
            <person name="Spormann A.M."/>
            <person name="Op Den Camp H."/>
            <person name="Overmann J."/>
            <person name="Amann R."/>
            <person name="Jetten M.S.M."/>
            <person name="Mascher T."/>
            <person name="Medema M.H."/>
            <person name="Devos D.P."/>
            <person name="Kaster A.-K."/>
            <person name="Ovreas L."/>
            <person name="Rohde M."/>
            <person name="Galperin M.Y."/>
            <person name="Jogler C."/>
        </authorList>
    </citation>
    <scope>NUCLEOTIDE SEQUENCE [LARGE SCALE GENOMIC DNA]</scope>
    <source>
        <strain evidence="3 4">Pla111</strain>
    </source>
</reference>
<dbReference type="InterPro" id="IPR018247">
    <property type="entry name" value="EF_Hand_1_Ca_BS"/>
</dbReference>
<evidence type="ECO:0000313" key="3">
    <source>
        <dbReference type="EMBL" id="TWT40081.1"/>
    </source>
</evidence>
<evidence type="ECO:0000256" key="1">
    <source>
        <dbReference type="SAM" id="SignalP"/>
    </source>
</evidence>
<accession>A0A5C5VQJ6</accession>
<dbReference type="InterPro" id="IPR005532">
    <property type="entry name" value="SUMF_dom"/>
</dbReference>
<dbReference type="SUPFAM" id="SSF56436">
    <property type="entry name" value="C-type lectin-like"/>
    <property type="match status" value="1"/>
</dbReference>
<feature type="signal peptide" evidence="1">
    <location>
        <begin position="1"/>
        <end position="32"/>
    </location>
</feature>
<dbReference type="InterPro" id="IPR016187">
    <property type="entry name" value="CTDL_fold"/>
</dbReference>
<name>A0A5C5VQJ6_9BACT</name>
<dbReference type="PANTHER" id="PTHR23150">
    <property type="entry name" value="SULFATASE MODIFYING FACTOR 1, 2"/>
    <property type="match status" value="1"/>
</dbReference>
<evidence type="ECO:0000259" key="2">
    <source>
        <dbReference type="Pfam" id="PF03781"/>
    </source>
</evidence>
<sequence length="453" mass="47694" precursor="true">MDNRKEQPAACSWSCLMIVLAAACAVSRSAEAQISFDWASIGDVGNAADTLAMTKCPSTFCTGDGTSGYGSVDYAYEITTTHVTATQYAEFLNTVDPDGTNSLGLFDSRMDTFFHPVSFLPKDAFTGALTFDAGSTVGSKYGTKAGQESFPATWVSWVSAARFVNWLSNGQGAGDTESGVYNNLPVTVSDPMPTREPGSTIFLPTDDEFYKAAYYNPTLNGGAGGYTEYGVGNAAPVVEGPSGGTTSANYAQTDGVDGPNGDTYWQNGGAFDDDLVHLTPVGSYSSATSHYGLYDVDGNSYQWLENSRPNQFNTAQDLPVFRGGSWFNGADGSGAAYRNTQFFAAGSSSLSSNYHGIRIARLAQVEVLAGDFNNDGIVDAADYTAWRDNFNAPAGTLPNDTVGGVIGQGQYDAWVANFGAMLPAASVAIPEPTSGFLVAGLLVGLGLRDRRAE</sequence>
<feature type="domain" description="Sulfatase-modifying factor enzyme-like" evidence="2">
    <location>
        <begin position="75"/>
        <end position="361"/>
    </location>
</feature>
<dbReference type="PANTHER" id="PTHR23150:SF19">
    <property type="entry name" value="FORMYLGLYCINE-GENERATING ENZYME"/>
    <property type="match status" value="1"/>
</dbReference>
<dbReference type="Proteomes" id="UP000318995">
    <property type="component" value="Unassembled WGS sequence"/>
</dbReference>
<protein>
    <submittedName>
        <fullName evidence="3">Formylglycine-generating sulfatase enzyme</fullName>
    </submittedName>
</protein>
<dbReference type="InterPro" id="IPR042095">
    <property type="entry name" value="SUMF_sf"/>
</dbReference>
<proteinExistence type="predicted"/>
<dbReference type="Pfam" id="PF03781">
    <property type="entry name" value="FGE-sulfatase"/>
    <property type="match status" value="1"/>
</dbReference>
<comment type="caution">
    <text evidence="3">The sequence shown here is derived from an EMBL/GenBank/DDBJ whole genome shotgun (WGS) entry which is preliminary data.</text>
</comment>
<dbReference type="OrthoDB" id="581243at2"/>
<evidence type="ECO:0000313" key="4">
    <source>
        <dbReference type="Proteomes" id="UP000318995"/>
    </source>
</evidence>
<keyword evidence="1" id="KW-0732">Signal</keyword>
<gene>
    <name evidence="3" type="ORF">Pla111_34540</name>
</gene>
<organism evidence="3 4">
    <name type="scientific">Botrimarina hoheduenensis</name>
    <dbReference type="NCBI Taxonomy" id="2528000"/>
    <lineage>
        <taxon>Bacteria</taxon>
        <taxon>Pseudomonadati</taxon>
        <taxon>Planctomycetota</taxon>
        <taxon>Planctomycetia</taxon>
        <taxon>Pirellulales</taxon>
        <taxon>Lacipirellulaceae</taxon>
        <taxon>Botrimarina</taxon>
    </lineage>
</organism>
<dbReference type="InterPro" id="IPR051043">
    <property type="entry name" value="Sulfatase_Mod_Factor_Kinase"/>
</dbReference>
<dbReference type="EMBL" id="SJPH01000015">
    <property type="protein sequence ID" value="TWT40081.1"/>
    <property type="molecule type" value="Genomic_DNA"/>
</dbReference>
<dbReference type="PROSITE" id="PS00018">
    <property type="entry name" value="EF_HAND_1"/>
    <property type="match status" value="1"/>
</dbReference>
<dbReference type="AlphaFoldDB" id="A0A5C5VQJ6"/>
<dbReference type="Gene3D" id="3.90.1580.10">
    <property type="entry name" value="paralog of FGE (formylglycine-generating enzyme)"/>
    <property type="match status" value="1"/>
</dbReference>
<keyword evidence="4" id="KW-1185">Reference proteome</keyword>
<dbReference type="RefSeq" id="WP_146575641.1">
    <property type="nucleotide sequence ID" value="NZ_SJPH01000015.1"/>
</dbReference>
<feature type="chain" id="PRO_5022848518" evidence="1">
    <location>
        <begin position="33"/>
        <end position="453"/>
    </location>
</feature>
<dbReference type="GO" id="GO:0120147">
    <property type="term" value="F:formylglycine-generating oxidase activity"/>
    <property type="evidence" value="ECO:0007669"/>
    <property type="project" value="TreeGrafter"/>
</dbReference>
<dbReference type="PROSITE" id="PS51257">
    <property type="entry name" value="PROKAR_LIPOPROTEIN"/>
    <property type="match status" value="1"/>
</dbReference>